<comment type="caution">
    <text evidence="1">The sequence shown here is derived from an EMBL/GenBank/DDBJ whole genome shotgun (WGS) entry which is preliminary data.</text>
</comment>
<dbReference type="RefSeq" id="WP_259622350.1">
    <property type="nucleotide sequence ID" value="NZ_JANYMP010000003.1"/>
</dbReference>
<dbReference type="EMBL" id="JANYMP010000003">
    <property type="protein sequence ID" value="MCS7476837.1"/>
    <property type="molecule type" value="Genomic_DNA"/>
</dbReference>
<evidence type="ECO:0000313" key="2">
    <source>
        <dbReference type="Proteomes" id="UP001141259"/>
    </source>
</evidence>
<accession>A0A9X3AE28</accession>
<name>A0A9X3AE28_9PSEU</name>
<reference evidence="1" key="1">
    <citation type="submission" date="2022-08" db="EMBL/GenBank/DDBJ databases">
        <authorList>
            <person name="Tistechok S."/>
            <person name="Samborskyy M."/>
            <person name="Roman I."/>
        </authorList>
    </citation>
    <scope>NUCLEOTIDE SEQUENCE</scope>
    <source>
        <strain evidence="1">DSM 103496</strain>
    </source>
</reference>
<keyword evidence="2" id="KW-1185">Reference proteome</keyword>
<protein>
    <submittedName>
        <fullName evidence="1">Uncharacterized protein</fullName>
    </submittedName>
</protein>
<dbReference type="AlphaFoldDB" id="A0A9X3AE28"/>
<dbReference type="Proteomes" id="UP001141259">
    <property type="component" value="Unassembled WGS sequence"/>
</dbReference>
<proteinExistence type="predicted"/>
<evidence type="ECO:0000313" key="1">
    <source>
        <dbReference type="EMBL" id="MCS7476837.1"/>
    </source>
</evidence>
<sequence>MAWNGKCPNGGPANFTNNDANNLAANADYTNTVSVITSATTGGDTKKASVWVYFVDAAGRNWRLLMTADVHPNATNPAGQSGHTYISGWDGWTPRTLATSTAVILPLPANSGTFPPGNTRYPTVVPAPAPVPGAAVPATT</sequence>
<gene>
    <name evidence="1" type="ORF">NZH93_08215</name>
</gene>
<organism evidence="1 2">
    <name type="scientific">Umezawaea endophytica</name>
    <dbReference type="NCBI Taxonomy" id="1654476"/>
    <lineage>
        <taxon>Bacteria</taxon>
        <taxon>Bacillati</taxon>
        <taxon>Actinomycetota</taxon>
        <taxon>Actinomycetes</taxon>
        <taxon>Pseudonocardiales</taxon>
        <taxon>Pseudonocardiaceae</taxon>
        <taxon>Umezawaea</taxon>
    </lineage>
</organism>